<feature type="transmembrane region" description="Helical" evidence="9">
    <location>
        <begin position="441"/>
        <end position="464"/>
    </location>
</feature>
<dbReference type="GO" id="GO:0006874">
    <property type="term" value="P:intracellular calcium ion homeostasis"/>
    <property type="evidence" value="ECO:0007669"/>
    <property type="project" value="TreeGrafter"/>
</dbReference>
<dbReference type="PANTHER" id="PTHR31503:SF20">
    <property type="entry name" value="CA(2+)_H(+) EXCHANGER, PUTATIVE (EUROFUNG)-RELATED"/>
    <property type="match status" value="1"/>
</dbReference>
<protein>
    <recommendedName>
        <fullName evidence="10">Sodium/calcium exchanger membrane region domain-containing protein</fullName>
    </recommendedName>
</protein>
<feature type="transmembrane region" description="Helical" evidence="9">
    <location>
        <begin position="148"/>
        <end position="170"/>
    </location>
</feature>
<feature type="transmembrane region" description="Helical" evidence="9">
    <location>
        <begin position="60"/>
        <end position="76"/>
    </location>
</feature>
<feature type="transmembrane region" description="Helical" evidence="9">
    <location>
        <begin position="182"/>
        <end position="200"/>
    </location>
</feature>
<feature type="transmembrane region" description="Helical" evidence="9">
    <location>
        <begin position="239"/>
        <end position="260"/>
    </location>
</feature>
<feature type="transmembrane region" description="Helical" evidence="9">
    <location>
        <begin position="114"/>
        <end position="136"/>
    </location>
</feature>
<comment type="subcellular location">
    <subcellularLocation>
        <location evidence="1">Endomembrane system</location>
        <topology evidence="1">Multi-pass membrane protein</topology>
    </subcellularLocation>
</comment>
<feature type="transmembrane region" description="Helical" evidence="9">
    <location>
        <begin position="370"/>
        <end position="388"/>
    </location>
</feature>
<reference evidence="11" key="1">
    <citation type="submission" date="2020-04" db="EMBL/GenBank/DDBJ databases">
        <title>Analysis of mating type loci in Filobasidium floriforme.</title>
        <authorList>
            <person name="Nowrousian M."/>
        </authorList>
    </citation>
    <scope>NUCLEOTIDE SEQUENCE</scope>
    <source>
        <strain evidence="11">CBS 6242</strain>
    </source>
</reference>
<dbReference type="InterPro" id="IPR004713">
    <property type="entry name" value="CaH_exchang"/>
</dbReference>
<keyword evidence="5 9" id="KW-1133">Transmembrane helix</keyword>
<dbReference type="EMBL" id="JABELV010000130">
    <property type="protein sequence ID" value="KAG7529947.1"/>
    <property type="molecule type" value="Genomic_DNA"/>
</dbReference>
<evidence type="ECO:0000313" key="11">
    <source>
        <dbReference type="EMBL" id="KAG7529947.1"/>
    </source>
</evidence>
<dbReference type="InterPro" id="IPR044880">
    <property type="entry name" value="NCX_ion-bd_dom_sf"/>
</dbReference>
<comment type="caution">
    <text evidence="11">The sequence shown here is derived from an EMBL/GenBank/DDBJ whole genome shotgun (WGS) entry which is preliminary data.</text>
</comment>
<feature type="compositionally biased region" description="Low complexity" evidence="8">
    <location>
        <begin position="297"/>
        <end position="322"/>
    </location>
</feature>
<evidence type="ECO:0000256" key="5">
    <source>
        <dbReference type="ARBA" id="ARBA00022989"/>
    </source>
</evidence>
<keyword evidence="12" id="KW-1185">Reference proteome</keyword>
<evidence type="ECO:0000256" key="1">
    <source>
        <dbReference type="ARBA" id="ARBA00004127"/>
    </source>
</evidence>
<sequence>MPGSTCQKTTDSRLRSVSAVVVPQEMATTRTMAELLVPDRKLGSDPTWSESLKNTVKSSYIVYLLPLVPVAWALHFSHQSDVIVFVFSFLAVIPLASLLSFATEQLALRTGDALGGLLNATFGNAVELLISILALVKGEIGLVQASMIGSILSNTLLVLGCCFLAGGLRFHEQIYSTSATQLQISLLGIAMCALVLPAAFQFSLSSLSTTVATRPIEEITDLDSSQRATLLSISRGVSFMLLSTYAVYLVFQLYTHAYLFKRRPQANKRPHHEPGEPHPNHEKVIPINEWVAAVRSRGSASSSSDGLTPTTTRDTTLMHTNTIDGTTGNSTAIDVELGGIAPPSIRDNRSMLEFGTDDDEEEEEKPLVKAIFALVLLLAVTGITGVTAEFLVSSINGVTESTSMSPEFVGMILLPIVGNVPEHVCAVTVSIKDKLDLSLSIAVGSTIQVALGILPLLVLIGWAMGQPMSLFFDAFQIISLAVSLIIVQFAISDGRSCFAEGYILIMTYCIFALCSWYYDPSKII</sequence>
<keyword evidence="4 9" id="KW-0812">Transmembrane</keyword>
<dbReference type="PANTHER" id="PTHR31503">
    <property type="entry name" value="VACUOLAR CALCIUM ION TRANSPORTER"/>
    <property type="match status" value="1"/>
</dbReference>
<evidence type="ECO:0000259" key="10">
    <source>
        <dbReference type="Pfam" id="PF01699"/>
    </source>
</evidence>
<proteinExistence type="inferred from homology"/>
<evidence type="ECO:0000256" key="3">
    <source>
        <dbReference type="ARBA" id="ARBA00022448"/>
    </source>
</evidence>
<feature type="transmembrane region" description="Helical" evidence="9">
    <location>
        <begin position="498"/>
        <end position="518"/>
    </location>
</feature>
<keyword evidence="6" id="KW-0406">Ion transport</keyword>
<feature type="transmembrane region" description="Helical" evidence="9">
    <location>
        <begin position="408"/>
        <end position="429"/>
    </location>
</feature>
<keyword evidence="7 9" id="KW-0472">Membrane</keyword>
<evidence type="ECO:0000256" key="6">
    <source>
        <dbReference type="ARBA" id="ARBA00023065"/>
    </source>
</evidence>
<evidence type="ECO:0000256" key="9">
    <source>
        <dbReference type="SAM" id="Phobius"/>
    </source>
</evidence>
<evidence type="ECO:0000256" key="7">
    <source>
        <dbReference type="ARBA" id="ARBA00023136"/>
    </source>
</evidence>
<feature type="compositionally biased region" description="Basic and acidic residues" evidence="8">
    <location>
        <begin position="272"/>
        <end position="284"/>
    </location>
</feature>
<dbReference type="InterPro" id="IPR004837">
    <property type="entry name" value="NaCa_Exmemb"/>
</dbReference>
<evidence type="ECO:0000256" key="4">
    <source>
        <dbReference type="ARBA" id="ARBA00022692"/>
    </source>
</evidence>
<dbReference type="Proteomes" id="UP000812966">
    <property type="component" value="Unassembled WGS sequence"/>
</dbReference>
<feature type="transmembrane region" description="Helical" evidence="9">
    <location>
        <begin position="82"/>
        <end position="102"/>
    </location>
</feature>
<dbReference type="GO" id="GO:0015369">
    <property type="term" value="F:calcium:proton antiporter activity"/>
    <property type="evidence" value="ECO:0007669"/>
    <property type="project" value="TreeGrafter"/>
</dbReference>
<feature type="region of interest" description="Disordered" evidence="8">
    <location>
        <begin position="265"/>
        <end position="284"/>
    </location>
</feature>
<comment type="similarity">
    <text evidence="2">Belongs to the Ca(2+):cation antiporter (CaCA) (TC 2.A.19) family.</text>
</comment>
<organism evidence="11 12">
    <name type="scientific">Filobasidium floriforme</name>
    <dbReference type="NCBI Taxonomy" id="5210"/>
    <lineage>
        <taxon>Eukaryota</taxon>
        <taxon>Fungi</taxon>
        <taxon>Dikarya</taxon>
        <taxon>Basidiomycota</taxon>
        <taxon>Agaricomycotina</taxon>
        <taxon>Tremellomycetes</taxon>
        <taxon>Filobasidiales</taxon>
        <taxon>Filobasidiaceae</taxon>
        <taxon>Filobasidium</taxon>
    </lineage>
</organism>
<dbReference type="GO" id="GO:0000329">
    <property type="term" value="C:fungal-type vacuole membrane"/>
    <property type="evidence" value="ECO:0007669"/>
    <property type="project" value="TreeGrafter"/>
</dbReference>
<evidence type="ECO:0000256" key="2">
    <source>
        <dbReference type="ARBA" id="ARBA00008170"/>
    </source>
</evidence>
<name>A0A8K0NNC3_9TREE</name>
<evidence type="ECO:0000256" key="8">
    <source>
        <dbReference type="SAM" id="MobiDB-lite"/>
    </source>
</evidence>
<feature type="transmembrane region" description="Helical" evidence="9">
    <location>
        <begin position="470"/>
        <end position="491"/>
    </location>
</feature>
<dbReference type="AlphaFoldDB" id="A0A8K0NNC3"/>
<dbReference type="FunFam" id="1.20.1420.30:FF:000024">
    <property type="entry name" value="Calcium/proton exchanger, variant"/>
    <property type="match status" value="1"/>
</dbReference>
<evidence type="ECO:0000313" key="12">
    <source>
        <dbReference type="Proteomes" id="UP000812966"/>
    </source>
</evidence>
<dbReference type="Gene3D" id="1.20.1420.30">
    <property type="entry name" value="NCX, central ion-binding region"/>
    <property type="match status" value="2"/>
</dbReference>
<dbReference type="GO" id="GO:0012505">
    <property type="term" value="C:endomembrane system"/>
    <property type="evidence" value="ECO:0007669"/>
    <property type="project" value="UniProtKB-SubCell"/>
</dbReference>
<keyword evidence="3" id="KW-0813">Transport</keyword>
<feature type="region of interest" description="Disordered" evidence="8">
    <location>
        <begin position="297"/>
        <end position="330"/>
    </location>
</feature>
<feature type="domain" description="Sodium/calcium exchanger membrane region" evidence="10">
    <location>
        <begin position="373"/>
        <end position="516"/>
    </location>
</feature>
<dbReference type="Pfam" id="PF01699">
    <property type="entry name" value="Na_Ca_ex"/>
    <property type="match status" value="2"/>
</dbReference>
<feature type="domain" description="Sodium/calcium exchanger membrane region" evidence="10">
    <location>
        <begin position="82"/>
        <end position="253"/>
    </location>
</feature>
<gene>
    <name evidence="11" type="ORF">FFLO_05303</name>
</gene>
<accession>A0A8K0NNC3</accession>